<dbReference type="Proteomes" id="UP000663852">
    <property type="component" value="Unassembled WGS sequence"/>
</dbReference>
<dbReference type="EMBL" id="CAJNOR010000462">
    <property type="protein sequence ID" value="CAF0921899.1"/>
    <property type="molecule type" value="Genomic_DNA"/>
</dbReference>
<dbReference type="AlphaFoldDB" id="A0A814B1B1"/>
<dbReference type="Proteomes" id="UP000663828">
    <property type="component" value="Unassembled WGS sequence"/>
</dbReference>
<proteinExistence type="predicted"/>
<gene>
    <name evidence="2" type="ORF">EDS130_LOCUS20268</name>
    <name evidence="1" type="ORF">XAT740_LOCUS9084</name>
</gene>
<keyword evidence="3" id="KW-1185">Reference proteome</keyword>
<evidence type="ECO:0000313" key="1">
    <source>
        <dbReference type="EMBL" id="CAF0921899.1"/>
    </source>
</evidence>
<comment type="caution">
    <text evidence="1">The sequence shown here is derived from an EMBL/GenBank/DDBJ whole genome shotgun (WGS) entry which is preliminary data.</text>
</comment>
<name>A0A814B1B1_ADIRI</name>
<dbReference type="EMBL" id="CAJNOJ010000099">
    <property type="protein sequence ID" value="CAF1106490.1"/>
    <property type="molecule type" value="Genomic_DNA"/>
</dbReference>
<reference evidence="1" key="1">
    <citation type="submission" date="2021-02" db="EMBL/GenBank/DDBJ databases">
        <authorList>
            <person name="Nowell W R."/>
        </authorList>
    </citation>
    <scope>NUCLEOTIDE SEQUENCE</scope>
</reference>
<dbReference type="OrthoDB" id="10392600at2759"/>
<organism evidence="1 3">
    <name type="scientific">Adineta ricciae</name>
    <name type="common">Rotifer</name>
    <dbReference type="NCBI Taxonomy" id="249248"/>
    <lineage>
        <taxon>Eukaryota</taxon>
        <taxon>Metazoa</taxon>
        <taxon>Spiralia</taxon>
        <taxon>Gnathifera</taxon>
        <taxon>Rotifera</taxon>
        <taxon>Eurotatoria</taxon>
        <taxon>Bdelloidea</taxon>
        <taxon>Adinetida</taxon>
        <taxon>Adinetidae</taxon>
        <taxon>Adineta</taxon>
    </lineage>
</organism>
<evidence type="ECO:0000313" key="3">
    <source>
        <dbReference type="Proteomes" id="UP000663828"/>
    </source>
</evidence>
<accession>A0A814B1B1</accession>
<evidence type="ECO:0000313" key="2">
    <source>
        <dbReference type="EMBL" id="CAF1106490.1"/>
    </source>
</evidence>
<sequence>MSRTIIITSSCAPPPPPPVTVLYVRNNVRCVPKPSYITVVDQISKPVILTQQIVDYGTPLIIQQPDYYVVDNSPIIVTDCAPRSVVRIGVSSSRCCSSCYRTCLC</sequence>
<protein>
    <submittedName>
        <fullName evidence="1">Uncharacterized protein</fullName>
    </submittedName>
</protein>